<dbReference type="STRING" id="658057.SAMN04488032_11393"/>
<organism evidence="4 5">
    <name type="scientific">Pacificibacter marinus</name>
    <dbReference type="NCBI Taxonomy" id="658057"/>
    <lineage>
        <taxon>Bacteria</taxon>
        <taxon>Pseudomonadati</taxon>
        <taxon>Pseudomonadota</taxon>
        <taxon>Alphaproteobacteria</taxon>
        <taxon>Rhodobacterales</taxon>
        <taxon>Roseobacteraceae</taxon>
        <taxon>Pacificibacter</taxon>
    </lineage>
</organism>
<dbReference type="AlphaFoldDB" id="A0A1Y5TMS9"/>
<keyword evidence="5" id="KW-1185">Reference proteome</keyword>
<evidence type="ECO:0000256" key="1">
    <source>
        <dbReference type="ARBA" id="ARBA00023015"/>
    </source>
</evidence>
<evidence type="ECO:0000313" key="5">
    <source>
        <dbReference type="Proteomes" id="UP000193307"/>
    </source>
</evidence>
<sequence length="278" mass="30934">MNTPYEARLMRVLDYVYANLDGDLSLDTLADVAALSRFHFHRVFTGMTGETVAAFTRRVRLFRASMALVQGDDSIERIAGYCGYGNPRSFVRAFQNAYGMTPEAFRKRGVPQPELQFNERGAYEMYDVKLETRADIRLAVIPHIGNYMNVGEAFEMAYTTLATRGFSPQIGQMIGVYLDDPAAVPEAELRSFAGAEIIGHADIVSPLQEVQIQGGKFAILTYQGHYMGLAKAYAYLFGDWLPQSGEVPRDSPPFEVYLNTPQDTAAEDLITLICAPLQ</sequence>
<dbReference type="Pfam" id="PF12833">
    <property type="entry name" value="HTH_18"/>
    <property type="match status" value="1"/>
</dbReference>
<name>A0A1Y5TMS9_9RHOB</name>
<dbReference type="SMART" id="SM00871">
    <property type="entry name" value="AraC_E_bind"/>
    <property type="match status" value="1"/>
</dbReference>
<dbReference type="GO" id="GO:0003700">
    <property type="term" value="F:DNA-binding transcription factor activity"/>
    <property type="evidence" value="ECO:0007669"/>
    <property type="project" value="InterPro"/>
</dbReference>
<dbReference type="InterPro" id="IPR018060">
    <property type="entry name" value="HTH_AraC"/>
</dbReference>
<evidence type="ECO:0000259" key="3">
    <source>
        <dbReference type="PROSITE" id="PS01124"/>
    </source>
</evidence>
<dbReference type="PANTHER" id="PTHR40055:SF1">
    <property type="entry name" value="TRANSCRIPTIONAL REGULATOR YGIV-RELATED"/>
    <property type="match status" value="1"/>
</dbReference>
<evidence type="ECO:0000313" key="4">
    <source>
        <dbReference type="EMBL" id="SLN63804.1"/>
    </source>
</evidence>
<dbReference type="PROSITE" id="PS01124">
    <property type="entry name" value="HTH_ARAC_FAMILY_2"/>
    <property type="match status" value="1"/>
</dbReference>
<dbReference type="InterPro" id="IPR029442">
    <property type="entry name" value="GyrI-like"/>
</dbReference>
<proteinExistence type="predicted"/>
<dbReference type="InterPro" id="IPR010499">
    <property type="entry name" value="AraC_E-bd"/>
</dbReference>
<dbReference type="SUPFAM" id="SSF46689">
    <property type="entry name" value="Homeodomain-like"/>
    <property type="match status" value="2"/>
</dbReference>
<dbReference type="Gene3D" id="1.10.10.60">
    <property type="entry name" value="Homeodomain-like"/>
    <property type="match status" value="1"/>
</dbReference>
<dbReference type="PANTHER" id="PTHR40055">
    <property type="entry name" value="TRANSCRIPTIONAL REGULATOR YGIV-RELATED"/>
    <property type="match status" value="1"/>
</dbReference>
<evidence type="ECO:0000256" key="2">
    <source>
        <dbReference type="ARBA" id="ARBA00023163"/>
    </source>
</evidence>
<protein>
    <submittedName>
        <fullName evidence="4">Right origin-binding protein</fullName>
    </submittedName>
</protein>
<dbReference type="SMART" id="SM00342">
    <property type="entry name" value="HTH_ARAC"/>
    <property type="match status" value="1"/>
</dbReference>
<dbReference type="GO" id="GO:0043565">
    <property type="term" value="F:sequence-specific DNA binding"/>
    <property type="evidence" value="ECO:0007669"/>
    <property type="project" value="InterPro"/>
</dbReference>
<gene>
    <name evidence="4" type="primary">rob</name>
    <name evidence="4" type="ORF">PAM7971_03329</name>
</gene>
<dbReference type="InterPro" id="IPR009057">
    <property type="entry name" value="Homeodomain-like_sf"/>
</dbReference>
<dbReference type="InterPro" id="IPR050908">
    <property type="entry name" value="SmbC-like"/>
</dbReference>
<feature type="domain" description="HTH araC/xylS-type" evidence="3">
    <location>
        <begin position="10"/>
        <end position="108"/>
    </location>
</feature>
<dbReference type="Gene3D" id="3.20.80.10">
    <property type="entry name" value="Regulatory factor, effector binding domain"/>
    <property type="match status" value="1"/>
</dbReference>
<accession>A0A1Y5TMS9</accession>
<dbReference type="RefSeq" id="WP_085850416.1">
    <property type="nucleotide sequence ID" value="NZ_FNZV01000013.1"/>
</dbReference>
<reference evidence="4 5" key="1">
    <citation type="submission" date="2017-03" db="EMBL/GenBank/DDBJ databases">
        <authorList>
            <person name="Afonso C.L."/>
            <person name="Miller P.J."/>
            <person name="Scott M.A."/>
            <person name="Spackman E."/>
            <person name="Goraichik I."/>
            <person name="Dimitrov K.M."/>
            <person name="Suarez D.L."/>
            <person name="Swayne D.E."/>
        </authorList>
    </citation>
    <scope>NUCLEOTIDE SEQUENCE [LARGE SCALE GENOMIC DNA]</scope>
    <source>
        <strain evidence="4 5">CECT 7971</strain>
    </source>
</reference>
<keyword evidence="1" id="KW-0805">Transcription regulation</keyword>
<dbReference type="EMBL" id="FWFW01000013">
    <property type="protein sequence ID" value="SLN63804.1"/>
    <property type="molecule type" value="Genomic_DNA"/>
</dbReference>
<keyword evidence="2" id="KW-0804">Transcription</keyword>
<dbReference type="OrthoDB" id="9816011at2"/>
<dbReference type="InterPro" id="IPR011256">
    <property type="entry name" value="Reg_factor_effector_dom_sf"/>
</dbReference>
<dbReference type="Pfam" id="PF06445">
    <property type="entry name" value="GyrI-like"/>
    <property type="match status" value="1"/>
</dbReference>
<dbReference type="SUPFAM" id="SSF55136">
    <property type="entry name" value="Probable bacterial effector-binding domain"/>
    <property type="match status" value="1"/>
</dbReference>
<dbReference type="Proteomes" id="UP000193307">
    <property type="component" value="Unassembled WGS sequence"/>
</dbReference>